<dbReference type="GO" id="GO:0003677">
    <property type="term" value="F:DNA binding"/>
    <property type="evidence" value="ECO:0007669"/>
    <property type="project" value="UniProtKB-KW"/>
</dbReference>
<dbReference type="AlphaFoldDB" id="A0A1X6ZDT8"/>
<dbReference type="Gene3D" id="1.10.150.130">
    <property type="match status" value="1"/>
</dbReference>
<dbReference type="GO" id="GO:0006310">
    <property type="term" value="P:DNA recombination"/>
    <property type="evidence" value="ECO:0007669"/>
    <property type="project" value="UniProtKB-KW"/>
</dbReference>
<gene>
    <name evidence="4" type="ORF">ROA7450_02407</name>
</gene>
<keyword evidence="1" id="KW-0238">DNA-binding</keyword>
<dbReference type="SUPFAM" id="SSF56349">
    <property type="entry name" value="DNA breaking-rejoining enzymes"/>
    <property type="match status" value="1"/>
</dbReference>
<dbReference type="Pfam" id="PF13102">
    <property type="entry name" value="Phage_int_SAM_5"/>
    <property type="match status" value="1"/>
</dbReference>
<dbReference type="Proteomes" id="UP000193061">
    <property type="component" value="Unassembled WGS sequence"/>
</dbReference>
<reference evidence="4 5" key="1">
    <citation type="submission" date="2017-03" db="EMBL/GenBank/DDBJ databases">
        <authorList>
            <person name="Afonso C.L."/>
            <person name="Miller P.J."/>
            <person name="Scott M.A."/>
            <person name="Spackman E."/>
            <person name="Goraichik I."/>
            <person name="Dimitrov K.M."/>
            <person name="Suarez D.L."/>
            <person name="Swayne D.E."/>
        </authorList>
    </citation>
    <scope>NUCLEOTIDE SEQUENCE [LARGE SCALE GENOMIC DNA]</scope>
    <source>
        <strain evidence="4 5">CECT 7450</strain>
    </source>
</reference>
<sequence>MARVSKTSKKSKDAITSIKHLRKGLAIYKTGKSPYWYVRLRDTLAGKNVVRSTKEVSRIEAIEAAHEFADNFHSKANSDFAQKKSNSFEHYAKLLMSMQKNSKWSSSDGKLLNRPNDGLIYYFGKYDVTKITSGMVRTYLMHLDESRSKPLAESTKYKHVIIIRKTLSLAVEDGLMQTLPLLPKQKTVDAPRHAFTDAEYIRFSKESFACASRGDVVRGVPITAHHAKMFKFVVHSFLRPTEGELFGLKHKDVQVKKDPVHLELNIRKGKTGRRDSPTLPLAVALYGSLKFPTELSKFDPDDYVWMPDYPNRRTAISTARRIFNHILEKAGLVDEDKKLTPYSLRHYALQSRLRSSHGKVNIYTLAKAAGTSVDQLERFYLKKMAPTNEMVRNLQVRGDEQPSAPRATPISNEYWVEPDDLMDL</sequence>
<evidence type="ECO:0000259" key="3">
    <source>
        <dbReference type="Pfam" id="PF13102"/>
    </source>
</evidence>
<evidence type="ECO:0000313" key="5">
    <source>
        <dbReference type="Proteomes" id="UP000193061"/>
    </source>
</evidence>
<dbReference type="InterPro" id="IPR025269">
    <property type="entry name" value="SAM-like_dom"/>
</dbReference>
<evidence type="ECO:0000313" key="4">
    <source>
        <dbReference type="EMBL" id="SLN48990.1"/>
    </source>
</evidence>
<proteinExistence type="predicted"/>
<evidence type="ECO:0000256" key="1">
    <source>
        <dbReference type="ARBA" id="ARBA00023125"/>
    </source>
</evidence>
<dbReference type="GO" id="GO:0015074">
    <property type="term" value="P:DNA integration"/>
    <property type="evidence" value="ECO:0007669"/>
    <property type="project" value="InterPro"/>
</dbReference>
<dbReference type="InterPro" id="IPR013762">
    <property type="entry name" value="Integrase-like_cat_sf"/>
</dbReference>
<organism evidence="4 5">
    <name type="scientific">Roseovarius albus</name>
    <dbReference type="NCBI Taxonomy" id="1247867"/>
    <lineage>
        <taxon>Bacteria</taxon>
        <taxon>Pseudomonadati</taxon>
        <taxon>Pseudomonadota</taxon>
        <taxon>Alphaproteobacteria</taxon>
        <taxon>Rhodobacterales</taxon>
        <taxon>Roseobacteraceae</taxon>
        <taxon>Roseovarius</taxon>
    </lineage>
</organism>
<keyword evidence="5" id="KW-1185">Reference proteome</keyword>
<dbReference type="Gene3D" id="1.10.443.10">
    <property type="entry name" value="Intergrase catalytic core"/>
    <property type="match status" value="1"/>
</dbReference>
<keyword evidence="2" id="KW-0233">DNA recombination</keyword>
<dbReference type="EMBL" id="FWFX01000007">
    <property type="protein sequence ID" value="SLN48990.1"/>
    <property type="molecule type" value="Genomic_DNA"/>
</dbReference>
<accession>A0A1X6ZDT8</accession>
<feature type="domain" description="Phage integrase SAM-like" evidence="3">
    <location>
        <begin position="127"/>
        <end position="180"/>
    </location>
</feature>
<name>A0A1X6ZDT8_9RHOB</name>
<dbReference type="InterPro" id="IPR010998">
    <property type="entry name" value="Integrase_recombinase_N"/>
</dbReference>
<protein>
    <recommendedName>
        <fullName evidence="3">Phage integrase SAM-like domain-containing protein</fullName>
    </recommendedName>
</protein>
<evidence type="ECO:0000256" key="2">
    <source>
        <dbReference type="ARBA" id="ARBA00023172"/>
    </source>
</evidence>
<dbReference type="InterPro" id="IPR011010">
    <property type="entry name" value="DNA_brk_join_enz"/>
</dbReference>
<dbReference type="CDD" id="cd00397">
    <property type="entry name" value="DNA_BRE_C"/>
    <property type="match status" value="1"/>
</dbReference>